<reference evidence="1" key="2">
    <citation type="journal article" date="2015" name="Fish Shellfish Immunol.">
        <title>Early steps in the European eel (Anguilla anguilla)-Vibrio vulnificus interaction in the gills: Role of the RtxA13 toxin.</title>
        <authorList>
            <person name="Callol A."/>
            <person name="Pajuelo D."/>
            <person name="Ebbesson L."/>
            <person name="Teles M."/>
            <person name="MacKenzie S."/>
            <person name="Amaro C."/>
        </authorList>
    </citation>
    <scope>NUCLEOTIDE SEQUENCE</scope>
</reference>
<proteinExistence type="predicted"/>
<evidence type="ECO:0000313" key="1">
    <source>
        <dbReference type="EMBL" id="JAH77343.1"/>
    </source>
</evidence>
<reference evidence="1" key="1">
    <citation type="submission" date="2014-11" db="EMBL/GenBank/DDBJ databases">
        <authorList>
            <person name="Amaro Gonzalez C."/>
        </authorList>
    </citation>
    <scope>NUCLEOTIDE SEQUENCE</scope>
</reference>
<name>A0A0E9VJF4_ANGAN</name>
<dbReference type="EMBL" id="GBXM01031234">
    <property type="protein sequence ID" value="JAH77343.1"/>
    <property type="molecule type" value="Transcribed_RNA"/>
</dbReference>
<dbReference type="AlphaFoldDB" id="A0A0E9VJF4"/>
<sequence>MMSLCKESFLHLYPSRLSPQNAVCLFIKGVYLQLW</sequence>
<accession>A0A0E9VJF4</accession>
<organism evidence="1">
    <name type="scientific">Anguilla anguilla</name>
    <name type="common">European freshwater eel</name>
    <name type="synonym">Muraena anguilla</name>
    <dbReference type="NCBI Taxonomy" id="7936"/>
    <lineage>
        <taxon>Eukaryota</taxon>
        <taxon>Metazoa</taxon>
        <taxon>Chordata</taxon>
        <taxon>Craniata</taxon>
        <taxon>Vertebrata</taxon>
        <taxon>Euteleostomi</taxon>
        <taxon>Actinopterygii</taxon>
        <taxon>Neopterygii</taxon>
        <taxon>Teleostei</taxon>
        <taxon>Anguilliformes</taxon>
        <taxon>Anguillidae</taxon>
        <taxon>Anguilla</taxon>
    </lineage>
</organism>
<protein>
    <submittedName>
        <fullName evidence="1">Uncharacterized protein</fullName>
    </submittedName>
</protein>